<reference evidence="3" key="1">
    <citation type="submission" date="2020-05" db="EMBL/GenBank/DDBJ databases">
        <authorList>
            <person name="Chiriac C."/>
            <person name="Salcher M."/>
            <person name="Ghai R."/>
            <person name="Kavagutti S V."/>
        </authorList>
    </citation>
    <scope>NUCLEOTIDE SEQUENCE</scope>
</reference>
<dbReference type="EMBL" id="LR798273">
    <property type="protein sequence ID" value="CAB5219499.1"/>
    <property type="molecule type" value="Genomic_DNA"/>
</dbReference>
<sequence length="66" mass="7181">MIRRGYGAARNKAAGGFIDPAPTKAPEVKAKEGFTRQAINKPKVHHNATSAINMPKTQRAPWQKLG</sequence>
<name>A0A6J7WN67_9CAUD</name>
<feature type="compositionally biased region" description="Polar residues" evidence="1">
    <location>
        <begin position="47"/>
        <end position="56"/>
    </location>
</feature>
<organism evidence="3">
    <name type="scientific">uncultured Caudovirales phage</name>
    <dbReference type="NCBI Taxonomy" id="2100421"/>
    <lineage>
        <taxon>Viruses</taxon>
        <taxon>Duplodnaviria</taxon>
        <taxon>Heunggongvirae</taxon>
        <taxon>Uroviricota</taxon>
        <taxon>Caudoviricetes</taxon>
        <taxon>Peduoviridae</taxon>
        <taxon>Maltschvirus</taxon>
        <taxon>Maltschvirus maltsch</taxon>
    </lineage>
</organism>
<proteinExistence type="predicted"/>
<evidence type="ECO:0000313" key="2">
    <source>
        <dbReference type="EMBL" id="CAB4240865.1"/>
    </source>
</evidence>
<dbReference type="EMBL" id="LR797820">
    <property type="protein sequence ID" value="CAB4240865.1"/>
    <property type="molecule type" value="Genomic_DNA"/>
</dbReference>
<gene>
    <name evidence="3" type="ORF">UFOVP228_79</name>
    <name evidence="2" type="ORF">UFOVP47_23</name>
</gene>
<accession>A0A6J7WN67</accession>
<evidence type="ECO:0000256" key="1">
    <source>
        <dbReference type="SAM" id="MobiDB-lite"/>
    </source>
</evidence>
<feature type="region of interest" description="Disordered" evidence="1">
    <location>
        <begin position="46"/>
        <end position="66"/>
    </location>
</feature>
<feature type="region of interest" description="Disordered" evidence="1">
    <location>
        <begin position="1"/>
        <end position="24"/>
    </location>
</feature>
<protein>
    <submittedName>
        <fullName evidence="3">Uncharacterized protein</fullName>
    </submittedName>
</protein>
<evidence type="ECO:0000313" key="3">
    <source>
        <dbReference type="EMBL" id="CAB5219499.1"/>
    </source>
</evidence>